<accession>X6P6G5</accession>
<sequence length="105" mass="12605">MQLLLFPQTQKTDKKQTNQQIQQNESFESQQNCIFKLFFMSKTINSKLVKRSKFSTFGVFCLRRKQKKIIKKQKYHETTAFFFSFGTKKKDCNKNNISPRRKSIH</sequence>
<evidence type="ECO:0000313" key="2">
    <source>
        <dbReference type="EMBL" id="ETO33679.1"/>
    </source>
</evidence>
<dbReference type="Proteomes" id="UP000023152">
    <property type="component" value="Unassembled WGS sequence"/>
</dbReference>
<feature type="region of interest" description="Disordered" evidence="1">
    <location>
        <begin position="1"/>
        <end position="24"/>
    </location>
</feature>
<evidence type="ECO:0000313" key="3">
    <source>
        <dbReference type="Proteomes" id="UP000023152"/>
    </source>
</evidence>
<gene>
    <name evidence="2" type="ORF">RFI_03429</name>
</gene>
<dbReference type="EMBL" id="ASPP01003200">
    <property type="protein sequence ID" value="ETO33679.1"/>
    <property type="molecule type" value="Genomic_DNA"/>
</dbReference>
<comment type="caution">
    <text evidence="2">The sequence shown here is derived from an EMBL/GenBank/DDBJ whole genome shotgun (WGS) entry which is preliminary data.</text>
</comment>
<name>X6P6G5_RETFI</name>
<organism evidence="2 3">
    <name type="scientific">Reticulomyxa filosa</name>
    <dbReference type="NCBI Taxonomy" id="46433"/>
    <lineage>
        <taxon>Eukaryota</taxon>
        <taxon>Sar</taxon>
        <taxon>Rhizaria</taxon>
        <taxon>Retaria</taxon>
        <taxon>Foraminifera</taxon>
        <taxon>Monothalamids</taxon>
        <taxon>Reticulomyxidae</taxon>
        <taxon>Reticulomyxa</taxon>
    </lineage>
</organism>
<dbReference type="AlphaFoldDB" id="X6P6G5"/>
<reference evidence="2 3" key="1">
    <citation type="journal article" date="2013" name="Curr. Biol.">
        <title>The Genome of the Foraminiferan Reticulomyxa filosa.</title>
        <authorList>
            <person name="Glockner G."/>
            <person name="Hulsmann N."/>
            <person name="Schleicher M."/>
            <person name="Noegel A.A."/>
            <person name="Eichinger L."/>
            <person name="Gallinger C."/>
            <person name="Pawlowski J."/>
            <person name="Sierra R."/>
            <person name="Euteneuer U."/>
            <person name="Pillet L."/>
            <person name="Moustafa A."/>
            <person name="Platzer M."/>
            <person name="Groth M."/>
            <person name="Szafranski K."/>
            <person name="Schliwa M."/>
        </authorList>
    </citation>
    <scope>NUCLEOTIDE SEQUENCE [LARGE SCALE GENOMIC DNA]</scope>
</reference>
<evidence type="ECO:0000256" key="1">
    <source>
        <dbReference type="SAM" id="MobiDB-lite"/>
    </source>
</evidence>
<protein>
    <submittedName>
        <fullName evidence="2">Uncharacterized protein</fullName>
    </submittedName>
</protein>
<proteinExistence type="predicted"/>
<keyword evidence="3" id="KW-1185">Reference proteome</keyword>